<dbReference type="GO" id="GO:0005524">
    <property type="term" value="F:ATP binding"/>
    <property type="evidence" value="ECO:0007669"/>
    <property type="project" value="InterPro"/>
</dbReference>
<dbReference type="Gene3D" id="3.40.50.300">
    <property type="entry name" value="P-loop containing nucleotide triphosphate hydrolases"/>
    <property type="match status" value="2"/>
</dbReference>
<dbReference type="PANTHER" id="PTHR43581:SF2">
    <property type="entry name" value="EXCINUCLEASE ATPASE SUBUNIT"/>
    <property type="match status" value="1"/>
</dbReference>
<evidence type="ECO:0000313" key="3">
    <source>
        <dbReference type="Proteomes" id="UP000235346"/>
    </source>
</evidence>
<dbReference type="EMBL" id="PNRE01000057">
    <property type="protein sequence ID" value="PMR68922.1"/>
    <property type="molecule type" value="Genomic_DNA"/>
</dbReference>
<dbReference type="InterPro" id="IPR003593">
    <property type="entry name" value="AAA+_ATPase"/>
</dbReference>
<protein>
    <recommendedName>
        <fullName evidence="1">AAA+ ATPase domain-containing protein</fullName>
    </recommendedName>
</protein>
<gene>
    <name evidence="2" type="ORF">C1H66_13000</name>
</gene>
<dbReference type="InterPro" id="IPR051396">
    <property type="entry name" value="Bact_Antivir_Def_Nuclease"/>
</dbReference>
<feature type="domain" description="AAA+ ATPase" evidence="1">
    <location>
        <begin position="22"/>
        <end position="359"/>
    </location>
</feature>
<dbReference type="OrthoDB" id="3322489at2"/>
<dbReference type="AlphaFoldDB" id="A0A2N7TL56"/>
<name>A0A2N7TL56_9GAMM</name>
<dbReference type="GO" id="GO:0016887">
    <property type="term" value="F:ATP hydrolysis activity"/>
    <property type="evidence" value="ECO:0007669"/>
    <property type="project" value="InterPro"/>
</dbReference>
<evidence type="ECO:0000259" key="1">
    <source>
        <dbReference type="SMART" id="SM00382"/>
    </source>
</evidence>
<evidence type="ECO:0000313" key="2">
    <source>
        <dbReference type="EMBL" id="PMR68922.1"/>
    </source>
</evidence>
<proteinExistence type="predicted"/>
<dbReference type="InterPro" id="IPR003959">
    <property type="entry name" value="ATPase_AAA_core"/>
</dbReference>
<organism evidence="2 3">
    <name type="scientific">Halomonas heilongjiangensis</name>
    <dbReference type="NCBI Taxonomy" id="1387883"/>
    <lineage>
        <taxon>Bacteria</taxon>
        <taxon>Pseudomonadati</taxon>
        <taxon>Pseudomonadota</taxon>
        <taxon>Gammaproteobacteria</taxon>
        <taxon>Oceanospirillales</taxon>
        <taxon>Halomonadaceae</taxon>
        <taxon>Halomonas</taxon>
    </lineage>
</organism>
<dbReference type="Proteomes" id="UP000235346">
    <property type="component" value="Unassembled WGS sequence"/>
</dbReference>
<keyword evidence="3" id="KW-1185">Reference proteome</keyword>
<accession>A0A2N7TL56</accession>
<comment type="caution">
    <text evidence="2">The sequence shown here is derived from an EMBL/GenBank/DDBJ whole genome shotgun (WGS) entry which is preliminary data.</text>
</comment>
<dbReference type="RefSeq" id="WP_102628313.1">
    <property type="nucleotide sequence ID" value="NZ_PDOH01000055.1"/>
</dbReference>
<dbReference type="SUPFAM" id="SSF52540">
    <property type="entry name" value="P-loop containing nucleoside triphosphate hydrolases"/>
    <property type="match status" value="1"/>
</dbReference>
<dbReference type="SMART" id="SM00382">
    <property type="entry name" value="AAA"/>
    <property type="match status" value="1"/>
</dbReference>
<dbReference type="InterPro" id="IPR027417">
    <property type="entry name" value="P-loop_NTPase"/>
</dbReference>
<sequence length="579" mass="66055">MIEEIVLKRFKRFRDQAVPLVPDGVYLVAGANNSGKSTILHSLAVWEFCRTIIEAEKGFEAFLPGSNVQGLGLGDDEFSPILVPSLNHLWTNLKSQKEAGDVDGYTLRIRCKWQVEGRVKELEFGLSLANDRMFVKSTFSNLEDGDKVPRVAYLPPFAGITDKESRLPLAIRRRRIGEGVAGSVLRNVLLDLQRLNHKKREKLREGRGKIKDSDLRDLRQSDPWEVLQQTLREIFGVELSIHPFREEYHSYIKVEVIKGSHAGHRINRFPRYKPRDLMVEGSGFLQWLSVYALATDPNISTLLLDEPDAHLHSSLQTLLLEKLEEVSSVTKKQVLVATHSSEILRSSPPEKILEVRQSAPPRFLKNETQKVGLLAGLGSEYSPRMDKVKKNKRLLLVEGEFDCRILKQVADKMGVEWPDRWVEWVSATGHKERRQLFKALKEEVEDLKVVSLRDRDDEPLETVGEGLNDKAHTNPPPGFNCRKWRRRHIECYLLWPPAMAAASRFSVEQINESLRDKYGIAVGEGFKDIAPPQALLDVRGKEILKSFNIDPHKVIPNMDEEEMPQDLKDIVNQLVRLAE</sequence>
<dbReference type="PANTHER" id="PTHR43581">
    <property type="entry name" value="ATP/GTP PHOSPHATASE"/>
    <property type="match status" value="1"/>
</dbReference>
<dbReference type="Pfam" id="PF13304">
    <property type="entry name" value="AAA_21"/>
    <property type="match status" value="1"/>
</dbReference>
<reference evidence="2 3" key="1">
    <citation type="submission" date="2018-01" db="EMBL/GenBank/DDBJ databases">
        <title>Halomonas endophytica sp. nov., isolated from storage liquid in the stems of Populus euphratica.</title>
        <authorList>
            <person name="Chen C."/>
        </authorList>
    </citation>
    <scope>NUCLEOTIDE SEQUENCE [LARGE SCALE GENOMIC DNA]</scope>
    <source>
        <strain evidence="2 3">DSM 26881</strain>
    </source>
</reference>